<comment type="caution">
    <text evidence="1">The sequence shown here is derived from an EMBL/GenBank/DDBJ whole genome shotgun (WGS) entry which is preliminary data.</text>
</comment>
<protein>
    <submittedName>
        <fullName evidence="1">Uncharacterized protein</fullName>
    </submittedName>
</protein>
<sequence length="107" mass="12285">MSESTEQVQTADRLWQEFRQEPFPDSLRHATFGGTDVWLLELDIAGCVLRWLDNSGTLGSKNRILLQSRIEDLDRVIPEINDPVGTQYCQRLHQLAVLVSRNLFSTK</sequence>
<keyword evidence="2" id="KW-1185">Reference proteome</keyword>
<proteinExistence type="predicted"/>
<evidence type="ECO:0000313" key="2">
    <source>
        <dbReference type="Proteomes" id="UP001519310"/>
    </source>
</evidence>
<reference evidence="1 2" key="1">
    <citation type="submission" date="2021-03" db="EMBL/GenBank/DDBJ databases">
        <title>Genomic Encyclopedia of Type Strains, Phase IV (KMG-IV): sequencing the most valuable type-strain genomes for metagenomic binning, comparative biology and taxonomic classification.</title>
        <authorList>
            <person name="Goeker M."/>
        </authorList>
    </citation>
    <scope>NUCLEOTIDE SEQUENCE [LARGE SCALE GENOMIC DNA]</scope>
    <source>
        <strain evidence="1 2">DSM 40526</strain>
    </source>
</reference>
<evidence type="ECO:0000313" key="1">
    <source>
        <dbReference type="EMBL" id="MBP2041811.1"/>
    </source>
</evidence>
<name>A0ABS4LI74_STRAV</name>
<gene>
    <name evidence="1" type="ORF">J2Z77_007675</name>
</gene>
<dbReference type="RefSeq" id="WP_189974631.1">
    <property type="nucleotide sequence ID" value="NZ_BMVL01000054.1"/>
</dbReference>
<dbReference type="EMBL" id="JAGGLQ010000044">
    <property type="protein sequence ID" value="MBP2041811.1"/>
    <property type="molecule type" value="Genomic_DNA"/>
</dbReference>
<accession>A0ABS4LI74</accession>
<dbReference type="Proteomes" id="UP001519310">
    <property type="component" value="Unassembled WGS sequence"/>
</dbReference>
<organism evidence="1 2">
    <name type="scientific">Streptomyces avidinii</name>
    <dbReference type="NCBI Taxonomy" id="1895"/>
    <lineage>
        <taxon>Bacteria</taxon>
        <taxon>Bacillati</taxon>
        <taxon>Actinomycetota</taxon>
        <taxon>Actinomycetes</taxon>
        <taxon>Kitasatosporales</taxon>
        <taxon>Streptomycetaceae</taxon>
        <taxon>Streptomyces</taxon>
    </lineage>
</organism>